<sequence length="240" mass="28762">MAYYHRENVQSELFQSAKTTVVAQEPEDNELTEEMQESSDSESEIELSVYERRRELNAWRTVLAEKLFIEAKKKLYAEKLKQLEKRQAEVLSQEAADFIKKKEEILKEYRDRLQYIEVIRALRTESLKRRTIGQLECAQQNLNNNKRMAYEKIETGIWTMMQKLEDDMKRCTREYINFCREFERSREREWRKRKRYPVASVIERLLGDAVSSLMDSYNENVDEDLYVCEQALRAVNGQEN</sequence>
<evidence type="ECO:0000256" key="1">
    <source>
        <dbReference type="SAM" id="Coils"/>
    </source>
</evidence>
<evidence type="ECO:0000256" key="2">
    <source>
        <dbReference type="SAM" id="MobiDB-lite"/>
    </source>
</evidence>
<reference evidence="3 4" key="1">
    <citation type="submission" date="2018-08" db="EMBL/GenBank/DDBJ databases">
        <authorList>
            <person name="Laetsch R D."/>
            <person name="Stevens L."/>
            <person name="Kumar S."/>
            <person name="Blaxter L. M."/>
        </authorList>
    </citation>
    <scope>NUCLEOTIDE SEQUENCE [LARGE SCALE GENOMIC DNA]</scope>
</reference>
<organism evidence="3 4">
    <name type="scientific">Litomosoides sigmodontis</name>
    <name type="common">Filarial nematode worm</name>
    <dbReference type="NCBI Taxonomy" id="42156"/>
    <lineage>
        <taxon>Eukaryota</taxon>
        <taxon>Metazoa</taxon>
        <taxon>Ecdysozoa</taxon>
        <taxon>Nematoda</taxon>
        <taxon>Chromadorea</taxon>
        <taxon>Rhabditida</taxon>
        <taxon>Spirurina</taxon>
        <taxon>Spiruromorpha</taxon>
        <taxon>Filarioidea</taxon>
        <taxon>Onchocercidae</taxon>
        <taxon>Litomosoides</taxon>
    </lineage>
</organism>
<dbReference type="OMA" id="NFCREFE"/>
<feature type="region of interest" description="Disordered" evidence="2">
    <location>
        <begin position="17"/>
        <end position="44"/>
    </location>
</feature>
<feature type="compositionally biased region" description="Acidic residues" evidence="2">
    <location>
        <begin position="25"/>
        <end position="44"/>
    </location>
</feature>
<accession>A0A3P6TAT6</accession>
<dbReference type="OrthoDB" id="20886at2759"/>
<gene>
    <name evidence="3" type="ORF">NLS_LOCUS7035</name>
</gene>
<dbReference type="STRING" id="42156.A0A3P6TAT6"/>
<proteinExistence type="predicted"/>
<dbReference type="Proteomes" id="UP000277928">
    <property type="component" value="Unassembled WGS sequence"/>
</dbReference>
<feature type="coiled-coil region" evidence="1">
    <location>
        <begin position="66"/>
        <end position="108"/>
    </location>
</feature>
<keyword evidence="1" id="KW-0175">Coiled coil</keyword>
<evidence type="ECO:0000313" key="3">
    <source>
        <dbReference type="EMBL" id="VDK85252.1"/>
    </source>
</evidence>
<protein>
    <submittedName>
        <fullName evidence="3">Uncharacterized protein</fullName>
    </submittedName>
</protein>
<dbReference type="AlphaFoldDB" id="A0A3P6TAT6"/>
<keyword evidence="4" id="KW-1185">Reference proteome</keyword>
<evidence type="ECO:0000313" key="4">
    <source>
        <dbReference type="Proteomes" id="UP000277928"/>
    </source>
</evidence>
<name>A0A3P6TAT6_LITSI</name>
<dbReference type="EMBL" id="UYRX01000678">
    <property type="protein sequence ID" value="VDK85252.1"/>
    <property type="molecule type" value="Genomic_DNA"/>
</dbReference>